<reference evidence="5" key="1">
    <citation type="submission" date="2017-01" db="EMBL/GenBank/DDBJ databases">
        <authorList>
            <person name="Varghese N."/>
            <person name="Submissions S."/>
        </authorList>
    </citation>
    <scope>NUCLEOTIDE SEQUENCE [LARGE SCALE GENOMIC DNA]</scope>
    <source>
        <strain evidence="5">DSM 24913</strain>
    </source>
</reference>
<dbReference type="InterPro" id="IPR023393">
    <property type="entry name" value="START-like_dom_sf"/>
</dbReference>
<dbReference type="Pfam" id="PF03364">
    <property type="entry name" value="Polyketide_cyc"/>
    <property type="match status" value="1"/>
</dbReference>
<dbReference type="Gene3D" id="3.30.530.20">
    <property type="match status" value="1"/>
</dbReference>
<sequence length="143" mass="16266">MTRISRSALVLHTAEQMFDLVNDVRRYPEFLQGCESTHVIDESEDFIEARLTLAKAGFEQSFTTRNELNRPETMKISLVEGPFSKFTGTWHFQKLSDEACKVTLELEFEMASRIAGAAMGALFKQVAGMMVDAFVKRAKEIYE</sequence>
<dbReference type="Proteomes" id="UP000185639">
    <property type="component" value="Unassembled WGS sequence"/>
</dbReference>
<dbReference type="CDD" id="cd07813">
    <property type="entry name" value="COQ10p_like"/>
    <property type="match status" value="1"/>
</dbReference>
<dbReference type="InterPro" id="IPR044996">
    <property type="entry name" value="COQ10-like"/>
</dbReference>
<organism evidence="4 5">
    <name type="scientific">Thalassolituus maritimus</name>
    <dbReference type="NCBI Taxonomy" id="484498"/>
    <lineage>
        <taxon>Bacteria</taxon>
        <taxon>Pseudomonadati</taxon>
        <taxon>Pseudomonadota</taxon>
        <taxon>Gammaproteobacteria</taxon>
        <taxon>Oceanospirillales</taxon>
        <taxon>Oceanospirillaceae</taxon>
        <taxon>Thalassolituus</taxon>
    </lineage>
</organism>
<dbReference type="PANTHER" id="PTHR12901:SF10">
    <property type="entry name" value="COENZYME Q-BINDING PROTEIN COQ10, MITOCHONDRIAL"/>
    <property type="match status" value="1"/>
</dbReference>
<keyword evidence="2" id="KW-1277">Toxin-antitoxin system</keyword>
<protein>
    <submittedName>
        <fullName evidence="4">Ribosome association toxin PasT (RatA) of the RatAB toxin-antitoxin module</fullName>
    </submittedName>
</protein>
<dbReference type="InterPro" id="IPR005031">
    <property type="entry name" value="COQ10_START"/>
</dbReference>
<gene>
    <name evidence="4" type="ORF">SAMN05421686_101153</name>
</gene>
<dbReference type="PANTHER" id="PTHR12901">
    <property type="entry name" value="SPERM PROTEIN HOMOLOG"/>
    <property type="match status" value="1"/>
</dbReference>
<proteinExistence type="inferred from homology"/>
<evidence type="ECO:0000256" key="1">
    <source>
        <dbReference type="ARBA" id="ARBA00008918"/>
    </source>
</evidence>
<dbReference type="GO" id="GO:0048039">
    <property type="term" value="F:ubiquinone binding"/>
    <property type="evidence" value="ECO:0007669"/>
    <property type="project" value="InterPro"/>
</dbReference>
<dbReference type="GO" id="GO:0045333">
    <property type="term" value="P:cellular respiration"/>
    <property type="evidence" value="ECO:0007669"/>
    <property type="project" value="InterPro"/>
</dbReference>
<evidence type="ECO:0000313" key="5">
    <source>
        <dbReference type="Proteomes" id="UP000185639"/>
    </source>
</evidence>
<evidence type="ECO:0000313" key="4">
    <source>
        <dbReference type="EMBL" id="SIS42155.1"/>
    </source>
</evidence>
<dbReference type="RefSeq" id="WP_068435363.1">
    <property type="nucleotide sequence ID" value="NZ_CAJWBH010000004.1"/>
</dbReference>
<dbReference type="SUPFAM" id="SSF55961">
    <property type="entry name" value="Bet v1-like"/>
    <property type="match status" value="1"/>
</dbReference>
<name>A0A1N7IYJ1_9GAMM</name>
<accession>A0A1N7IYJ1</accession>
<evidence type="ECO:0000256" key="2">
    <source>
        <dbReference type="ARBA" id="ARBA00022649"/>
    </source>
</evidence>
<dbReference type="STRING" id="484498.SAMN05421686_101153"/>
<dbReference type="OrthoDB" id="9804759at2"/>
<keyword evidence="5" id="KW-1185">Reference proteome</keyword>
<feature type="domain" description="Coenzyme Q-binding protein COQ10 START" evidence="3">
    <location>
        <begin position="12"/>
        <end position="134"/>
    </location>
</feature>
<dbReference type="AlphaFoldDB" id="A0A1N7IYJ1"/>
<comment type="similarity">
    <text evidence="1">Belongs to the ribosome association toxin RatA family.</text>
</comment>
<dbReference type="EMBL" id="FTOH01000001">
    <property type="protein sequence ID" value="SIS42155.1"/>
    <property type="molecule type" value="Genomic_DNA"/>
</dbReference>
<evidence type="ECO:0000259" key="3">
    <source>
        <dbReference type="Pfam" id="PF03364"/>
    </source>
</evidence>